<comment type="subunit">
    <text evidence="5 14 15">Homodimer.</text>
</comment>
<feature type="binding site" evidence="14">
    <location>
        <position position="255"/>
    </location>
    <ligand>
        <name>Mg(2+)</name>
        <dbReference type="ChEBI" id="CHEBI:18420"/>
    </ligand>
</feature>
<dbReference type="InterPro" id="IPR004429">
    <property type="entry name" value="Isopropylmalate_DH"/>
</dbReference>
<organism evidence="17 18">
    <name type="scientific">Roseospirillum parvum</name>
    <dbReference type="NCBI Taxonomy" id="83401"/>
    <lineage>
        <taxon>Bacteria</taxon>
        <taxon>Pseudomonadati</taxon>
        <taxon>Pseudomonadota</taxon>
        <taxon>Alphaproteobacteria</taxon>
        <taxon>Rhodospirillales</taxon>
        <taxon>Rhodospirillaceae</taxon>
        <taxon>Roseospirillum</taxon>
    </lineage>
</organism>
<dbReference type="SUPFAM" id="SSF53659">
    <property type="entry name" value="Isocitrate/Isopropylmalate dehydrogenase-like"/>
    <property type="match status" value="1"/>
</dbReference>
<proteinExistence type="inferred from homology"/>
<evidence type="ECO:0000313" key="17">
    <source>
        <dbReference type="EMBL" id="SDH13859.1"/>
    </source>
</evidence>
<dbReference type="AlphaFoldDB" id="A0A1G7ZYT1"/>
<dbReference type="GO" id="GO:0000287">
    <property type="term" value="F:magnesium ion binding"/>
    <property type="evidence" value="ECO:0007669"/>
    <property type="project" value="InterPro"/>
</dbReference>
<dbReference type="OrthoDB" id="9767905at2"/>
<comment type="catalytic activity">
    <reaction evidence="1 14 15">
        <text>(2R,3S)-3-isopropylmalate + NAD(+) = 4-methyl-2-oxopentanoate + CO2 + NADH</text>
        <dbReference type="Rhea" id="RHEA:32271"/>
        <dbReference type="ChEBI" id="CHEBI:16526"/>
        <dbReference type="ChEBI" id="CHEBI:17865"/>
        <dbReference type="ChEBI" id="CHEBI:35121"/>
        <dbReference type="ChEBI" id="CHEBI:57540"/>
        <dbReference type="ChEBI" id="CHEBI:57945"/>
        <dbReference type="EC" id="1.1.1.85"/>
    </reaction>
</comment>
<feature type="binding site" evidence="14">
    <location>
        <position position="251"/>
    </location>
    <ligand>
        <name>Mg(2+)</name>
        <dbReference type="ChEBI" id="CHEBI:18420"/>
    </ligand>
</feature>
<dbReference type="Proteomes" id="UP000217076">
    <property type="component" value="Unassembled WGS sequence"/>
</dbReference>
<dbReference type="PANTHER" id="PTHR42979">
    <property type="entry name" value="3-ISOPROPYLMALATE DEHYDROGENASE"/>
    <property type="match status" value="1"/>
</dbReference>
<dbReference type="InterPro" id="IPR024084">
    <property type="entry name" value="IsoPropMal-DH-like_dom"/>
</dbReference>
<evidence type="ECO:0000256" key="4">
    <source>
        <dbReference type="ARBA" id="ARBA00008319"/>
    </source>
</evidence>
<dbReference type="Pfam" id="PF00180">
    <property type="entry name" value="Iso_dh"/>
    <property type="match status" value="1"/>
</dbReference>
<dbReference type="HAMAP" id="MF_01033">
    <property type="entry name" value="LeuB_type1"/>
    <property type="match status" value="1"/>
</dbReference>
<sequence length="371" mass="39581">MSTPTLLLLPGDGIGPEVFAEVLKLIDWLARHRGLDVTTRDGLVGGACYDRHGVALTDETLAEAMEADAVLLGAVGGPKYDNVPREVRPEAGLLRLRKEMDLFANLRPALTFKALLDASTLKPEVIEGLDILIVRELTGGVYFGRPRGMQTFEGEERCVDTQAYSQAEVERVARVAFDLAAKRGHKVHSVEKANVMETGAFWRRVVSGLHAANPEFSAIELQHMYADNCAMQLVRNPKQFDVIVTDNLFGDLLSDCAAMLTGSLGMLPSASLGAPDASGRRRAMYEPVHGSAPDIAGQGKANPLAMLLSFGMALRYSLDRGADADLLDKAVENVLAAGIRTGDIAGPGATVVSTSGMGDAVLAELDRLIGA</sequence>
<comment type="subcellular location">
    <subcellularLocation>
        <location evidence="14">Cytoplasm</location>
    </subcellularLocation>
</comment>
<evidence type="ECO:0000256" key="15">
    <source>
        <dbReference type="RuleBase" id="RU004445"/>
    </source>
</evidence>
<reference evidence="18" key="1">
    <citation type="submission" date="2016-10" db="EMBL/GenBank/DDBJ databases">
        <authorList>
            <person name="Varghese N."/>
            <person name="Submissions S."/>
        </authorList>
    </citation>
    <scope>NUCLEOTIDE SEQUENCE [LARGE SCALE GENOMIC DNA]</scope>
    <source>
        <strain evidence="18">930I</strain>
    </source>
</reference>
<keyword evidence="14" id="KW-0963">Cytoplasm</keyword>
<dbReference type="STRING" id="83401.SAMN05421742_104267"/>
<comment type="pathway">
    <text evidence="3 14 15">Amino-acid biosynthesis; L-leucine biosynthesis; L-leucine from 3-methyl-2-oxobutanoate: step 3/4.</text>
</comment>
<dbReference type="GO" id="GO:0005829">
    <property type="term" value="C:cytosol"/>
    <property type="evidence" value="ECO:0007669"/>
    <property type="project" value="TreeGrafter"/>
</dbReference>
<gene>
    <name evidence="14" type="primary">leuB</name>
    <name evidence="17" type="ORF">SAMN05421742_104267</name>
</gene>
<dbReference type="PROSITE" id="PS00470">
    <property type="entry name" value="IDH_IMDH"/>
    <property type="match status" value="1"/>
</dbReference>
<keyword evidence="7 14" id="KW-0028">Amino-acid biosynthesis</keyword>
<evidence type="ECO:0000256" key="3">
    <source>
        <dbReference type="ARBA" id="ARBA00004762"/>
    </source>
</evidence>
<evidence type="ECO:0000256" key="11">
    <source>
        <dbReference type="ARBA" id="ARBA00023027"/>
    </source>
</evidence>
<evidence type="ECO:0000256" key="5">
    <source>
        <dbReference type="ARBA" id="ARBA00011738"/>
    </source>
</evidence>
<evidence type="ECO:0000256" key="7">
    <source>
        <dbReference type="ARBA" id="ARBA00022605"/>
    </source>
</evidence>
<feature type="binding site" evidence="14">
    <location>
        <position position="107"/>
    </location>
    <ligand>
        <name>substrate</name>
    </ligand>
</feature>
<evidence type="ECO:0000256" key="1">
    <source>
        <dbReference type="ARBA" id="ARBA00000624"/>
    </source>
</evidence>
<evidence type="ECO:0000256" key="2">
    <source>
        <dbReference type="ARBA" id="ARBA00001936"/>
    </source>
</evidence>
<feature type="domain" description="Isopropylmalate dehydrogenase-like" evidence="16">
    <location>
        <begin position="5"/>
        <end position="361"/>
    </location>
</feature>
<keyword evidence="10 14" id="KW-0560">Oxidoreductase</keyword>
<keyword evidence="12 14" id="KW-0464">Manganese</keyword>
<feature type="binding site" evidence="14">
    <location>
        <position position="227"/>
    </location>
    <ligand>
        <name>Mg(2+)</name>
        <dbReference type="ChEBI" id="CHEBI:18420"/>
    </ligand>
</feature>
<feature type="binding site" evidence="14">
    <location>
        <position position="97"/>
    </location>
    <ligand>
        <name>substrate</name>
    </ligand>
</feature>
<evidence type="ECO:0000256" key="14">
    <source>
        <dbReference type="HAMAP-Rule" id="MF_01033"/>
    </source>
</evidence>
<feature type="binding site" evidence="14">
    <location>
        <position position="135"/>
    </location>
    <ligand>
        <name>substrate</name>
    </ligand>
</feature>
<dbReference type="SMART" id="SM01329">
    <property type="entry name" value="Iso_dh"/>
    <property type="match status" value="1"/>
</dbReference>
<dbReference type="GO" id="GO:0009098">
    <property type="term" value="P:L-leucine biosynthetic process"/>
    <property type="evidence" value="ECO:0007669"/>
    <property type="project" value="UniProtKB-UniRule"/>
</dbReference>
<accession>A0A1G7ZYT1</accession>
<evidence type="ECO:0000256" key="9">
    <source>
        <dbReference type="ARBA" id="ARBA00022842"/>
    </source>
</evidence>
<comment type="cofactor">
    <cofactor evidence="14 15">
        <name>Mg(2+)</name>
        <dbReference type="ChEBI" id="CHEBI:18420"/>
    </cofactor>
    <cofactor evidence="14 15">
        <name>Mn(2+)</name>
        <dbReference type="ChEBI" id="CHEBI:29035"/>
    </cofactor>
    <text evidence="14 15">Binds 1 Mg(2+) or Mn(2+) ion per subunit.</text>
</comment>
<keyword evidence="9 14" id="KW-0460">Magnesium</keyword>
<dbReference type="UniPathway" id="UPA00048">
    <property type="reaction ID" value="UER00072"/>
</dbReference>
<keyword evidence="8 14" id="KW-0479">Metal-binding</keyword>
<keyword evidence="13 14" id="KW-0100">Branched-chain amino acid biosynthesis</keyword>
<evidence type="ECO:0000256" key="13">
    <source>
        <dbReference type="ARBA" id="ARBA00023304"/>
    </source>
</evidence>
<evidence type="ECO:0000256" key="6">
    <source>
        <dbReference type="ARBA" id="ARBA00022430"/>
    </source>
</evidence>
<protein>
    <recommendedName>
        <fullName evidence="14">3-isopropylmalate dehydrogenase</fullName>
        <ecNumber evidence="14">1.1.1.85</ecNumber>
    </recommendedName>
    <alternativeName>
        <fullName evidence="14">3-IPM-DH</fullName>
    </alternativeName>
    <alternativeName>
        <fullName evidence="14">Beta-IPM dehydrogenase</fullName>
        <shortName evidence="14">IMDH</shortName>
    </alternativeName>
</protein>
<feature type="site" description="Important for catalysis" evidence="14">
    <location>
        <position position="142"/>
    </location>
</feature>
<feature type="site" description="Important for catalysis" evidence="14">
    <location>
        <position position="192"/>
    </location>
</feature>
<dbReference type="EC" id="1.1.1.85" evidence="14"/>
<evidence type="ECO:0000259" key="16">
    <source>
        <dbReference type="SMART" id="SM01329"/>
    </source>
</evidence>
<dbReference type="EMBL" id="FNCV01000004">
    <property type="protein sequence ID" value="SDH13859.1"/>
    <property type="molecule type" value="Genomic_DNA"/>
</dbReference>
<evidence type="ECO:0000256" key="8">
    <source>
        <dbReference type="ARBA" id="ARBA00022723"/>
    </source>
</evidence>
<comment type="cofactor">
    <cofactor evidence="2">
        <name>Mn(2+)</name>
        <dbReference type="ChEBI" id="CHEBI:29035"/>
    </cofactor>
</comment>
<comment type="similarity">
    <text evidence="4 14">Belongs to the isocitrate and isopropylmalate dehydrogenases family. LeuB type 1 subfamily.</text>
</comment>
<dbReference type="PANTHER" id="PTHR42979:SF1">
    <property type="entry name" value="3-ISOPROPYLMALATE DEHYDROGENASE"/>
    <property type="match status" value="1"/>
</dbReference>
<dbReference type="GO" id="GO:0003862">
    <property type="term" value="F:3-isopropylmalate dehydrogenase activity"/>
    <property type="evidence" value="ECO:0007669"/>
    <property type="project" value="UniProtKB-UniRule"/>
</dbReference>
<keyword evidence="18" id="KW-1185">Reference proteome</keyword>
<comment type="function">
    <text evidence="14 15">Catalyzes the oxidation of 3-carboxy-2-hydroxy-4-methylpentanoate (3-isopropylmalate) to 3-carboxy-4-methyl-2-oxopentanoate. The product decarboxylates to 4-methyl-2 oxopentanoate.</text>
</comment>
<name>A0A1G7ZYT1_9PROT</name>
<evidence type="ECO:0000256" key="10">
    <source>
        <dbReference type="ARBA" id="ARBA00023002"/>
    </source>
</evidence>
<dbReference type="FunFam" id="3.40.718.10:FF:000006">
    <property type="entry name" value="3-isopropylmalate dehydrogenase"/>
    <property type="match status" value="1"/>
</dbReference>
<keyword evidence="6 14" id="KW-0432">Leucine biosynthesis</keyword>
<dbReference type="GO" id="GO:0051287">
    <property type="term" value="F:NAD binding"/>
    <property type="evidence" value="ECO:0007669"/>
    <property type="project" value="InterPro"/>
</dbReference>
<dbReference type="NCBIfam" id="TIGR00169">
    <property type="entry name" value="leuB"/>
    <property type="match status" value="1"/>
</dbReference>
<evidence type="ECO:0000313" key="18">
    <source>
        <dbReference type="Proteomes" id="UP000217076"/>
    </source>
</evidence>
<dbReference type="RefSeq" id="WP_092618196.1">
    <property type="nucleotide sequence ID" value="NZ_FNCV01000004.1"/>
</dbReference>
<feature type="binding site" evidence="14">
    <location>
        <begin position="77"/>
        <end position="90"/>
    </location>
    <ligand>
        <name>NAD(+)</name>
        <dbReference type="ChEBI" id="CHEBI:57540"/>
    </ligand>
</feature>
<feature type="binding site" evidence="14">
    <location>
        <begin position="290"/>
        <end position="302"/>
    </location>
    <ligand>
        <name>NAD(+)</name>
        <dbReference type="ChEBI" id="CHEBI:57540"/>
    </ligand>
</feature>
<dbReference type="Gene3D" id="3.40.718.10">
    <property type="entry name" value="Isopropylmalate Dehydrogenase"/>
    <property type="match status" value="1"/>
</dbReference>
<feature type="binding site" evidence="14">
    <location>
        <position position="227"/>
    </location>
    <ligand>
        <name>substrate</name>
    </ligand>
</feature>
<evidence type="ECO:0000256" key="12">
    <source>
        <dbReference type="ARBA" id="ARBA00023211"/>
    </source>
</evidence>
<dbReference type="InterPro" id="IPR019818">
    <property type="entry name" value="IsoCit/isopropylmalate_DH_CS"/>
</dbReference>
<keyword evidence="11 14" id="KW-0520">NAD</keyword>